<dbReference type="eggNOG" id="COG5632">
    <property type="taxonomic scope" value="Bacteria"/>
</dbReference>
<keyword evidence="4" id="KW-1185">Reference proteome</keyword>
<feature type="domain" description="N-acetylmuramoyl-L-alanine amidase" evidence="2">
    <location>
        <begin position="62"/>
        <end position="200"/>
    </location>
</feature>
<dbReference type="AlphaFoldDB" id="A0A0R1KE22"/>
<dbReference type="InterPro" id="IPR036505">
    <property type="entry name" value="Amidase/PGRP_sf"/>
</dbReference>
<keyword evidence="1" id="KW-0732">Signal</keyword>
<dbReference type="EMBL" id="AZDZ01000019">
    <property type="protein sequence ID" value="KRK78996.1"/>
    <property type="molecule type" value="Genomic_DNA"/>
</dbReference>
<dbReference type="Proteomes" id="UP000051248">
    <property type="component" value="Unassembled WGS sequence"/>
</dbReference>
<dbReference type="RefSeq" id="WP_056979793.1">
    <property type="nucleotide sequence ID" value="NZ_AZDZ01000019.1"/>
</dbReference>
<evidence type="ECO:0000313" key="4">
    <source>
        <dbReference type="Proteomes" id="UP000051248"/>
    </source>
</evidence>
<gene>
    <name evidence="3" type="ORF">FD03_GL001357</name>
</gene>
<accession>A0A0R1KE22</accession>
<protein>
    <submittedName>
        <fullName evidence="3">Amidase</fullName>
    </submittedName>
</protein>
<sequence>MVSNKKFMISLATAATLAGAGYVTAQNVVPNVGIQTVQASAINDYIANNNIQPVSIQYEQGTFNNWFGYENGVGKPEGVVVHETATPGATARNEVTYFNREWSNMYSYVHAFVDNNEIINIHSTDYGVWGAGPTANAKYVQVELCEVSSTDQFARSISNDAYYIAKKLIQYNLPFTPGTTVLSHNDVSQRYGDTNHTDPVGYFASWGYSMDQFYELIGNYYNNLKANGSVTNGGGNSTSPDNGNGTNTENTINVNNPNGSYVPIVAFQDDGSVKTVTNRALMNNTPWYTDKTRESDGVTYRRVATNEWVSTAYVK</sequence>
<dbReference type="PATRIC" id="fig|1423775.4.peg.1387"/>
<name>A0A0R1KE22_9LACO</name>
<reference evidence="3 4" key="1">
    <citation type="journal article" date="2015" name="Genome Announc.">
        <title>Expanding the biotechnology potential of lactobacilli through comparative genomics of 213 strains and associated genera.</title>
        <authorList>
            <person name="Sun Z."/>
            <person name="Harris H.M."/>
            <person name="McCann A."/>
            <person name="Guo C."/>
            <person name="Argimon S."/>
            <person name="Zhang W."/>
            <person name="Yang X."/>
            <person name="Jeffery I.B."/>
            <person name="Cooney J.C."/>
            <person name="Kagawa T.F."/>
            <person name="Liu W."/>
            <person name="Song Y."/>
            <person name="Salvetti E."/>
            <person name="Wrobel A."/>
            <person name="Rasinkangas P."/>
            <person name="Parkhill J."/>
            <person name="Rea M.C."/>
            <person name="O'Sullivan O."/>
            <person name="Ritari J."/>
            <person name="Douillard F.P."/>
            <person name="Paul Ross R."/>
            <person name="Yang R."/>
            <person name="Briner A.E."/>
            <person name="Felis G.E."/>
            <person name="de Vos W.M."/>
            <person name="Barrangou R."/>
            <person name="Klaenhammer T.R."/>
            <person name="Caufield P.W."/>
            <person name="Cui Y."/>
            <person name="Zhang H."/>
            <person name="O'Toole P.W."/>
        </authorList>
    </citation>
    <scope>NUCLEOTIDE SEQUENCE [LARGE SCALE GENOMIC DNA]</scope>
    <source>
        <strain evidence="3 4">DSM 19682</strain>
    </source>
</reference>
<dbReference type="InterPro" id="IPR002502">
    <property type="entry name" value="Amidase_domain"/>
</dbReference>
<comment type="caution">
    <text evidence="3">The sequence shown here is derived from an EMBL/GenBank/DDBJ whole genome shotgun (WGS) entry which is preliminary data.</text>
</comment>
<dbReference type="GO" id="GO:0009253">
    <property type="term" value="P:peptidoglycan catabolic process"/>
    <property type="evidence" value="ECO:0007669"/>
    <property type="project" value="InterPro"/>
</dbReference>
<feature type="signal peptide" evidence="1">
    <location>
        <begin position="1"/>
        <end position="25"/>
    </location>
</feature>
<dbReference type="SMART" id="SM00644">
    <property type="entry name" value="Ami_2"/>
    <property type="match status" value="1"/>
</dbReference>
<dbReference type="SUPFAM" id="SSF55846">
    <property type="entry name" value="N-acetylmuramoyl-L-alanine amidase-like"/>
    <property type="match status" value="1"/>
</dbReference>
<dbReference type="STRING" id="1423775.FD03_GL001357"/>
<evidence type="ECO:0000259" key="2">
    <source>
        <dbReference type="SMART" id="SM00644"/>
    </source>
</evidence>
<dbReference type="GO" id="GO:0008745">
    <property type="term" value="F:N-acetylmuramoyl-L-alanine amidase activity"/>
    <property type="evidence" value="ECO:0007669"/>
    <property type="project" value="InterPro"/>
</dbReference>
<feature type="chain" id="PRO_5006406582" evidence="1">
    <location>
        <begin position="26"/>
        <end position="315"/>
    </location>
</feature>
<organism evidence="3 4">
    <name type="scientific">Companilactobacillus nodensis DSM 19682 = JCM 14932 = NBRC 107160</name>
    <dbReference type="NCBI Taxonomy" id="1423775"/>
    <lineage>
        <taxon>Bacteria</taxon>
        <taxon>Bacillati</taxon>
        <taxon>Bacillota</taxon>
        <taxon>Bacilli</taxon>
        <taxon>Lactobacillales</taxon>
        <taxon>Lactobacillaceae</taxon>
        <taxon>Companilactobacillus</taxon>
    </lineage>
</organism>
<evidence type="ECO:0000256" key="1">
    <source>
        <dbReference type="SAM" id="SignalP"/>
    </source>
</evidence>
<dbReference type="OrthoDB" id="9816557at2"/>
<dbReference type="Pfam" id="PF01510">
    <property type="entry name" value="Amidase_2"/>
    <property type="match status" value="1"/>
</dbReference>
<proteinExistence type="predicted"/>
<evidence type="ECO:0000313" key="3">
    <source>
        <dbReference type="EMBL" id="KRK78996.1"/>
    </source>
</evidence>
<dbReference type="Gene3D" id="3.40.80.10">
    <property type="entry name" value="Peptidoglycan recognition protein-like"/>
    <property type="match status" value="1"/>
</dbReference>
<dbReference type="CDD" id="cd06583">
    <property type="entry name" value="PGRP"/>
    <property type="match status" value="1"/>
</dbReference>